<name>Q1QG96_NITHX</name>
<evidence type="ECO:0000256" key="2">
    <source>
        <dbReference type="ARBA" id="ARBA00022679"/>
    </source>
</evidence>
<dbReference type="Pfam" id="PF02797">
    <property type="entry name" value="Chal_sti_synt_C"/>
    <property type="match status" value="1"/>
</dbReference>
<proteinExistence type="inferred from homology"/>
<dbReference type="AlphaFoldDB" id="Q1QG96"/>
<dbReference type="GO" id="GO:0016747">
    <property type="term" value="F:acyltransferase activity, transferring groups other than amino-acyl groups"/>
    <property type="evidence" value="ECO:0007669"/>
    <property type="project" value="InterPro"/>
</dbReference>
<dbReference type="InterPro" id="IPR001099">
    <property type="entry name" value="Chalcone/stilbene_synt_N"/>
</dbReference>
<evidence type="ECO:0000313" key="8">
    <source>
        <dbReference type="Proteomes" id="UP000001953"/>
    </source>
</evidence>
<evidence type="ECO:0000259" key="5">
    <source>
        <dbReference type="Pfam" id="PF00195"/>
    </source>
</evidence>
<organism evidence="7 8">
    <name type="scientific">Nitrobacter hamburgensis (strain DSM 10229 / NCIMB 13809 / X14)</name>
    <dbReference type="NCBI Taxonomy" id="323097"/>
    <lineage>
        <taxon>Bacteria</taxon>
        <taxon>Pseudomonadati</taxon>
        <taxon>Pseudomonadota</taxon>
        <taxon>Alphaproteobacteria</taxon>
        <taxon>Hyphomicrobiales</taxon>
        <taxon>Nitrobacteraceae</taxon>
        <taxon>Nitrobacter</taxon>
    </lineage>
</organism>
<dbReference type="PANTHER" id="PTHR11877:SF99">
    <property type="entry name" value="1,3,6,8-TETRAHYDROXYNAPHTHALENE SYNTHASE"/>
    <property type="match status" value="1"/>
</dbReference>
<dbReference type="PIRSF" id="PIRSF000451">
    <property type="entry name" value="PKS_III"/>
    <property type="match status" value="1"/>
</dbReference>
<evidence type="ECO:0000256" key="4">
    <source>
        <dbReference type="PIRSR" id="PIRSR000451-1"/>
    </source>
</evidence>
<dbReference type="InterPro" id="IPR012328">
    <property type="entry name" value="Chalcone/stilbene_synt_C"/>
</dbReference>
<dbReference type="InterPro" id="IPR011141">
    <property type="entry name" value="Polyketide_synthase_type-III"/>
</dbReference>
<sequence>MSGGSGPHRHRSVRRAAWLIVSAARFQIRVPPLQRRSLWGRSNDMKQTAALISMATGVPPHVFHQTQILEAARFILGSRYPQFETLSPLFANTGIQHRYGVKPIEWYCEPRGWPERTQAFLEGAEVLFVDVARKAIERADLSVTNIDTVVTVCSTGIATPTLEARVAAKLGLRPDVSRVPVFGLGCAGGVTGLSIASRLAQARPGTNVLLVVLELCTLAVRHDELTKANIVAASLFGDGAAAVLLRAGDGGATRIEATGEYLWPNTLNIMGWRVDPEGFGVIFQRTIPDFVTAHMKPGITAILSGMGLSIGDIDCFICHPGGTKVIIAIERSFSLDQGTLNNERGVIADYGNMSAATVLFVLERARAQGLPPLALVTSLGPGFTASCVTLRHTA</sequence>
<evidence type="ECO:0000256" key="1">
    <source>
        <dbReference type="ARBA" id="ARBA00005531"/>
    </source>
</evidence>
<keyword evidence="8" id="KW-1185">Reference proteome</keyword>
<feature type="domain" description="Chalcone/stilbene synthase N-terminal" evidence="5">
    <location>
        <begin position="124"/>
        <end position="247"/>
    </location>
</feature>
<feature type="active site" description="Acyl-thioester intermediate" evidence="4">
    <location>
        <position position="186"/>
    </location>
</feature>
<keyword evidence="7" id="KW-0614">Plasmid</keyword>
<feature type="domain" description="Chalcone/stilbene synthase C-terminal" evidence="6">
    <location>
        <begin position="261"/>
        <end position="390"/>
    </location>
</feature>
<keyword evidence="2" id="KW-0808">Transferase</keyword>
<dbReference type="CDD" id="cd00831">
    <property type="entry name" value="CHS_like"/>
    <property type="match status" value="1"/>
</dbReference>
<evidence type="ECO:0000313" key="7">
    <source>
        <dbReference type="EMBL" id="ABE64751.1"/>
    </source>
</evidence>
<dbReference type="SUPFAM" id="SSF53901">
    <property type="entry name" value="Thiolase-like"/>
    <property type="match status" value="1"/>
</dbReference>
<dbReference type="PANTHER" id="PTHR11877">
    <property type="entry name" value="HYDROXYMETHYLGLUTARYL-COA SYNTHASE"/>
    <property type="match status" value="1"/>
</dbReference>
<keyword evidence="3" id="KW-0012">Acyltransferase</keyword>
<gene>
    <name evidence="7" type="ordered locus">Nham_4105</name>
</gene>
<dbReference type="HOGENOM" id="CLU_034992_0_1_5"/>
<reference evidence="8" key="1">
    <citation type="submission" date="2006-03" db="EMBL/GenBank/DDBJ databases">
        <title>Complete sequence of plasmid 1 of Nitrobacter hamburgensis X14.</title>
        <authorList>
            <consortium name="US DOE Joint Genome Institute"/>
            <person name="Copeland A."/>
            <person name="Lucas S."/>
            <person name="Lapidus A."/>
            <person name="Barry K."/>
            <person name="Detter J.C."/>
            <person name="Glavina del Rio T."/>
            <person name="Hammon N."/>
            <person name="Israni S."/>
            <person name="Dalin E."/>
            <person name="Tice H."/>
            <person name="Pitluck S."/>
            <person name="Chain P."/>
            <person name="Malfatti S."/>
            <person name="Shin M."/>
            <person name="Vergez L."/>
            <person name="Schmutz J."/>
            <person name="Larimer F."/>
            <person name="Land M."/>
            <person name="Hauser L."/>
            <person name="Kyrpides N."/>
            <person name="Ivanova N."/>
            <person name="Ward B."/>
            <person name="Arp D."/>
            <person name="Klotz M."/>
            <person name="Stein L."/>
            <person name="O'Mullan G."/>
            <person name="Starkenburg S."/>
            <person name="Sayavedra L."/>
            <person name="Poret-Peterson A.T."/>
            <person name="Gentry M.E."/>
            <person name="Bruce D."/>
            <person name="Richardson P."/>
        </authorList>
    </citation>
    <scope>NUCLEOTIDE SEQUENCE [LARGE SCALE GENOMIC DNA]</scope>
    <source>
        <strain evidence="8">DSM 10229 / NCIMB 13809 / X14</strain>
        <plasmid evidence="8">Plasmid pNITHX1</plasmid>
    </source>
</reference>
<comment type="similarity">
    <text evidence="1">Belongs to the thiolase-like superfamily. Chalcone/stilbene synthases family.</text>
</comment>
<dbReference type="Proteomes" id="UP000001953">
    <property type="component" value="Plasmid 1"/>
</dbReference>
<dbReference type="KEGG" id="nha:Nham_4105"/>
<dbReference type="Pfam" id="PF00195">
    <property type="entry name" value="Chal_sti_synt_N"/>
    <property type="match status" value="1"/>
</dbReference>
<dbReference type="EMBL" id="CP000320">
    <property type="protein sequence ID" value="ABE64751.1"/>
    <property type="molecule type" value="Genomic_DNA"/>
</dbReference>
<geneLocation type="plasmid" evidence="8">
    <name>pNITHX1</name>
</geneLocation>
<dbReference type="Gene3D" id="3.40.47.10">
    <property type="match status" value="2"/>
</dbReference>
<dbReference type="GO" id="GO:0030639">
    <property type="term" value="P:polyketide biosynthetic process"/>
    <property type="evidence" value="ECO:0007669"/>
    <property type="project" value="TreeGrafter"/>
</dbReference>
<evidence type="ECO:0000259" key="6">
    <source>
        <dbReference type="Pfam" id="PF02797"/>
    </source>
</evidence>
<dbReference type="InterPro" id="IPR016039">
    <property type="entry name" value="Thiolase-like"/>
</dbReference>
<protein>
    <submittedName>
        <fullName evidence="7">Chalcone and stilbene synthases-like</fullName>
    </submittedName>
</protein>
<accession>Q1QG96</accession>
<evidence type="ECO:0000256" key="3">
    <source>
        <dbReference type="ARBA" id="ARBA00023315"/>
    </source>
</evidence>